<evidence type="ECO:0000259" key="7">
    <source>
        <dbReference type="Pfam" id="PF02397"/>
    </source>
</evidence>
<protein>
    <submittedName>
        <fullName evidence="8">Putative colanic biosynthesis UDP-glucose lipid carrier transferase</fullName>
    </submittedName>
</protein>
<gene>
    <name evidence="8" type="primary">wcaJ</name>
    <name evidence="8" type="ORF">XAC3562_10054</name>
</gene>
<evidence type="ECO:0000256" key="6">
    <source>
        <dbReference type="ARBA" id="ARBA00023136"/>
    </source>
</evidence>
<evidence type="ECO:0000256" key="2">
    <source>
        <dbReference type="ARBA" id="ARBA00006464"/>
    </source>
</evidence>
<dbReference type="GO" id="GO:0016020">
    <property type="term" value="C:membrane"/>
    <property type="evidence" value="ECO:0007669"/>
    <property type="project" value="UniProtKB-SubCell"/>
</dbReference>
<dbReference type="InterPro" id="IPR017475">
    <property type="entry name" value="EPS_sugar_tfrase"/>
</dbReference>
<dbReference type="InterPro" id="IPR003362">
    <property type="entry name" value="Bact_transf"/>
</dbReference>
<dbReference type="NCBIfam" id="TIGR03025">
    <property type="entry name" value="EPS_sugtrans"/>
    <property type="match status" value="1"/>
</dbReference>
<evidence type="ECO:0000256" key="5">
    <source>
        <dbReference type="ARBA" id="ARBA00022989"/>
    </source>
</evidence>
<name>A0A0U5F7V3_XANCI</name>
<comment type="similarity">
    <text evidence="2">Belongs to the bacterial sugar transferase family.</text>
</comment>
<dbReference type="RefSeq" id="WP_040149208.1">
    <property type="nucleotide sequence ID" value="NZ_CAVLIX010000012.1"/>
</dbReference>
<dbReference type="PANTHER" id="PTHR30576">
    <property type="entry name" value="COLANIC BIOSYNTHESIS UDP-GLUCOSE LIPID CARRIER TRANSFERASE"/>
    <property type="match status" value="1"/>
</dbReference>
<reference evidence="8 9" key="1">
    <citation type="submission" date="2014-09" db="EMBL/GenBank/DDBJ databases">
        <authorList>
            <person name="Regsiter A."/>
        </authorList>
    </citation>
    <scope>NUCLEOTIDE SEQUENCE [LARGE SCALE GENOMIC DNA]</scope>
</reference>
<sequence length="469" mass="51101">MSALDPLLPRVAIAPRRSGDLLGSVAGLAKIADMGVVVGSGLLAYAMRVGRPAWPEAPRYAYALLAAAALTLLVFGRLSLYRQRPHLAATMVAGRVLTGWAIVLSVLMSIGFLSATGAGFSRLWFLYWAGCGGAGLLCVRSAMKGALAWLHRHGIGRRRIALLGPPERSDALVASVQQHPCAGVELVQVPSELALGGTAGLSCWLEARHVGEVWVTWPMREEAQLRSSIAQLDACCVDACWIPDLFAFRPGESCLEEMTGLPMVALSVRPLTGLSRVLKEATERVLACAIVLASAPLMLALAAGVKLSGPGPVLFRQIRQGWDGRPFELWKFRSMQVHDAATAAPQTSRGDQRVTRFGAFLRRTSLDELPQFLNVLQGHMAIVGPRPHALAHNAQYQELVPNYLQRQRVKPGITGWAQVNGLRGETDTLEKMRSRVQHDLAYIQHWSLWLDMSIIAQTCVIVLFDRDAY</sequence>
<evidence type="ECO:0000313" key="9">
    <source>
        <dbReference type="Proteomes" id="UP000052230"/>
    </source>
</evidence>
<keyword evidence="9" id="KW-1185">Reference proteome</keyword>
<keyword evidence="4" id="KW-0812">Transmembrane</keyword>
<dbReference type="InterPro" id="IPR017473">
    <property type="entry name" value="Undecaprenyl-P_gluc_Ptfrase"/>
</dbReference>
<keyword evidence="3 8" id="KW-0808">Transferase</keyword>
<dbReference type="NCBIfam" id="TIGR03023">
    <property type="entry name" value="WcaJ_sugtrans"/>
    <property type="match status" value="1"/>
</dbReference>
<evidence type="ECO:0000313" key="8">
    <source>
        <dbReference type="EMBL" id="CEG14114.1"/>
    </source>
</evidence>
<dbReference type="Pfam" id="PF02397">
    <property type="entry name" value="Bac_transf"/>
    <property type="match status" value="1"/>
</dbReference>
<feature type="domain" description="Bacterial sugar transferase" evidence="7">
    <location>
        <begin position="279"/>
        <end position="463"/>
    </location>
</feature>
<dbReference type="Pfam" id="PF13727">
    <property type="entry name" value="CoA_binding_3"/>
    <property type="match status" value="1"/>
</dbReference>
<accession>A0A0U5F7V3</accession>
<organism evidence="8 9">
    <name type="scientific">Xanthomonas citri pv. citri</name>
    <dbReference type="NCBI Taxonomy" id="611301"/>
    <lineage>
        <taxon>Bacteria</taxon>
        <taxon>Pseudomonadati</taxon>
        <taxon>Pseudomonadota</taxon>
        <taxon>Gammaproteobacteria</taxon>
        <taxon>Lysobacterales</taxon>
        <taxon>Lysobacteraceae</taxon>
        <taxon>Xanthomonas</taxon>
    </lineage>
</organism>
<dbReference type="EMBL" id="CCXZ01000001">
    <property type="protein sequence ID" value="CEG14114.1"/>
    <property type="molecule type" value="Genomic_DNA"/>
</dbReference>
<comment type="caution">
    <text evidence="8">The sequence shown here is derived from an EMBL/GenBank/DDBJ whole genome shotgun (WGS) entry which is preliminary data.</text>
</comment>
<evidence type="ECO:0000256" key="1">
    <source>
        <dbReference type="ARBA" id="ARBA00004141"/>
    </source>
</evidence>
<dbReference type="Proteomes" id="UP000052230">
    <property type="component" value="Unassembled WGS sequence"/>
</dbReference>
<dbReference type="AlphaFoldDB" id="A0A0U5F7V3"/>
<proteinExistence type="inferred from homology"/>
<dbReference type="PANTHER" id="PTHR30576:SF21">
    <property type="entry name" value="UDP-GLUCOSE:UNDECAPRENYL-PHOSPHATE GLUCOSE-1-PHOSPHATE TRANSFERASE"/>
    <property type="match status" value="1"/>
</dbReference>
<keyword evidence="6" id="KW-0472">Membrane</keyword>
<evidence type="ECO:0000256" key="4">
    <source>
        <dbReference type="ARBA" id="ARBA00022692"/>
    </source>
</evidence>
<dbReference type="GO" id="GO:0009242">
    <property type="term" value="P:colanic acid biosynthetic process"/>
    <property type="evidence" value="ECO:0007669"/>
    <property type="project" value="TreeGrafter"/>
</dbReference>
<keyword evidence="5" id="KW-1133">Transmembrane helix</keyword>
<dbReference type="GO" id="GO:0089702">
    <property type="term" value="F:undecaprenyl-phosphate glucose phosphotransferase activity"/>
    <property type="evidence" value="ECO:0007669"/>
    <property type="project" value="TreeGrafter"/>
</dbReference>
<evidence type="ECO:0000256" key="3">
    <source>
        <dbReference type="ARBA" id="ARBA00022679"/>
    </source>
</evidence>
<comment type="subcellular location">
    <subcellularLocation>
        <location evidence="1">Membrane</location>
        <topology evidence="1">Multi-pass membrane protein</topology>
    </subcellularLocation>
</comment>